<protein>
    <recommendedName>
        <fullName evidence="4">AN1-type domain-containing protein</fullName>
    </recommendedName>
</protein>
<dbReference type="Gene3D" id="4.10.1110.10">
    <property type="entry name" value="AN1-like Zinc finger"/>
    <property type="match status" value="1"/>
</dbReference>
<dbReference type="PANTHER" id="PTHR10634">
    <property type="entry name" value="AN1-TYPE ZINC FINGER PROTEIN"/>
    <property type="match status" value="1"/>
</dbReference>
<accession>A0A6C0HLM8</accession>
<evidence type="ECO:0000256" key="1">
    <source>
        <dbReference type="ARBA" id="ARBA00022723"/>
    </source>
</evidence>
<evidence type="ECO:0000256" key="3">
    <source>
        <dbReference type="ARBA" id="ARBA00022833"/>
    </source>
</evidence>
<dbReference type="SUPFAM" id="SSF118310">
    <property type="entry name" value="AN1-like Zinc finger"/>
    <property type="match status" value="1"/>
</dbReference>
<keyword evidence="2" id="KW-0863">Zinc-finger</keyword>
<dbReference type="InterPro" id="IPR035896">
    <property type="entry name" value="AN1-like_Znf"/>
</dbReference>
<proteinExistence type="predicted"/>
<organism evidence="5">
    <name type="scientific">viral metagenome</name>
    <dbReference type="NCBI Taxonomy" id="1070528"/>
    <lineage>
        <taxon>unclassified sequences</taxon>
        <taxon>metagenomes</taxon>
        <taxon>organismal metagenomes</taxon>
    </lineage>
</organism>
<reference evidence="5" key="1">
    <citation type="journal article" date="2020" name="Nature">
        <title>Giant virus diversity and host interactions through global metagenomics.</title>
        <authorList>
            <person name="Schulz F."/>
            <person name="Roux S."/>
            <person name="Paez-Espino D."/>
            <person name="Jungbluth S."/>
            <person name="Walsh D.A."/>
            <person name="Denef V.J."/>
            <person name="McMahon K.D."/>
            <person name="Konstantinidis K.T."/>
            <person name="Eloe-Fadrosh E.A."/>
            <person name="Kyrpides N.C."/>
            <person name="Woyke T."/>
        </authorList>
    </citation>
    <scope>NUCLEOTIDE SEQUENCE</scope>
    <source>
        <strain evidence="5">GVMAG-M-3300023184-135</strain>
    </source>
</reference>
<dbReference type="PANTHER" id="PTHR10634:SF67">
    <property type="entry name" value="AN1-TYPE ZINC FINGER PROTEIN 3"/>
    <property type="match status" value="1"/>
</dbReference>
<dbReference type="PROSITE" id="PS51039">
    <property type="entry name" value="ZF_AN1"/>
    <property type="match status" value="1"/>
</dbReference>
<dbReference type="AlphaFoldDB" id="A0A6C0HLM8"/>
<feature type="domain" description="AN1-type" evidence="4">
    <location>
        <begin position="1"/>
        <end position="47"/>
    </location>
</feature>
<keyword evidence="3" id="KW-0862">Zinc</keyword>
<keyword evidence="1" id="KW-0479">Metal-binding</keyword>
<evidence type="ECO:0000259" key="4">
    <source>
        <dbReference type="PROSITE" id="PS51039"/>
    </source>
</evidence>
<dbReference type="EMBL" id="MN739976">
    <property type="protein sequence ID" value="QHT81015.1"/>
    <property type="molecule type" value="Genomic_DNA"/>
</dbReference>
<dbReference type="SMART" id="SM00154">
    <property type="entry name" value="ZnF_AN1"/>
    <property type="match status" value="1"/>
</dbReference>
<evidence type="ECO:0000256" key="2">
    <source>
        <dbReference type="ARBA" id="ARBA00022771"/>
    </source>
</evidence>
<dbReference type="GO" id="GO:0008270">
    <property type="term" value="F:zinc ion binding"/>
    <property type="evidence" value="ECO:0007669"/>
    <property type="project" value="UniProtKB-KW"/>
</dbReference>
<evidence type="ECO:0000313" key="5">
    <source>
        <dbReference type="EMBL" id="QHT81015.1"/>
    </source>
</evidence>
<dbReference type="InterPro" id="IPR000058">
    <property type="entry name" value="Znf_AN1"/>
</dbReference>
<dbReference type="InterPro" id="IPR050652">
    <property type="entry name" value="AN1_A20_ZnFinger"/>
</dbReference>
<dbReference type="Pfam" id="PF01428">
    <property type="entry name" value="zf-AN1"/>
    <property type="match status" value="1"/>
</dbReference>
<name>A0A6C0HLM8_9ZZZZ</name>
<sequence>MPETCNLEKCKKKTPLGCPKCKCGQVFCSAHRSPEDHRCAFDFKQEYIAKLTADNPRVVASKLVDLV</sequence>